<sequence length="318" mass="35719">MTTSSTVSASNVRQPQDPQLVRTNSELRLDMQRPRSVPKITGRKLRTPRKFVITDVPDDELNVSMDTASDASEQPRDDNNSNNNNNEDLSASNSSARKGKTQVKGRFTITDLSPESPEASPEREDLSVSMGPTTSRALEAPRRLKSRKLATRRPFQSAGDARTAVGLTKARLSQQQQQLQQQDGSVLASFSRAAASSPSSRSMRSASPARPPSNQISSNNNSNNQTQTVFDHHLEFLEKETHEMKSVLEKMVATNAQWIEALTSAGLVHAPRLRKRLFPNRWPPLSHLWRRNTVKLRRLTWSYKPSTRQSVRRVNAWK</sequence>
<dbReference type="EMBL" id="JASMQC010000005">
    <property type="protein sequence ID" value="KAK1945167.1"/>
    <property type="molecule type" value="Genomic_DNA"/>
</dbReference>
<protein>
    <submittedName>
        <fullName evidence="2">Uncharacterized protein</fullName>
    </submittedName>
</protein>
<organism evidence="2 3">
    <name type="scientific">Phytophthora citrophthora</name>
    <dbReference type="NCBI Taxonomy" id="4793"/>
    <lineage>
        <taxon>Eukaryota</taxon>
        <taxon>Sar</taxon>
        <taxon>Stramenopiles</taxon>
        <taxon>Oomycota</taxon>
        <taxon>Peronosporomycetes</taxon>
        <taxon>Peronosporales</taxon>
        <taxon>Peronosporaceae</taxon>
        <taxon>Phytophthora</taxon>
    </lineage>
</organism>
<comment type="caution">
    <text evidence="2">The sequence shown here is derived from an EMBL/GenBank/DDBJ whole genome shotgun (WGS) entry which is preliminary data.</text>
</comment>
<proteinExistence type="predicted"/>
<evidence type="ECO:0000313" key="2">
    <source>
        <dbReference type="EMBL" id="KAK1945167.1"/>
    </source>
</evidence>
<feature type="compositionally biased region" description="Polar residues" evidence="1">
    <location>
        <begin position="1"/>
        <end position="24"/>
    </location>
</feature>
<gene>
    <name evidence="2" type="ORF">P3T76_003700</name>
</gene>
<feature type="region of interest" description="Disordered" evidence="1">
    <location>
        <begin position="1"/>
        <end position="226"/>
    </location>
</feature>
<accession>A0AAD9GUS3</accession>
<feature type="compositionally biased region" description="Low complexity" evidence="1">
    <location>
        <begin position="174"/>
        <end position="225"/>
    </location>
</feature>
<evidence type="ECO:0000256" key="1">
    <source>
        <dbReference type="SAM" id="MobiDB-lite"/>
    </source>
</evidence>
<reference evidence="2" key="1">
    <citation type="submission" date="2023-08" db="EMBL/GenBank/DDBJ databases">
        <title>Reference Genome Resource for the Citrus Pathogen Phytophthora citrophthora.</title>
        <authorList>
            <person name="Moller H."/>
            <person name="Coetzee B."/>
            <person name="Rose L.J."/>
            <person name="Van Niekerk J.M."/>
        </authorList>
    </citation>
    <scope>NUCLEOTIDE SEQUENCE</scope>
    <source>
        <strain evidence="2">STE-U-9442</strain>
    </source>
</reference>
<dbReference type="AlphaFoldDB" id="A0AAD9GUS3"/>
<evidence type="ECO:0000313" key="3">
    <source>
        <dbReference type="Proteomes" id="UP001259832"/>
    </source>
</evidence>
<feature type="compositionally biased region" description="Low complexity" evidence="1">
    <location>
        <begin position="80"/>
        <end position="95"/>
    </location>
</feature>
<keyword evidence="3" id="KW-1185">Reference proteome</keyword>
<name>A0AAD9GUS3_9STRA</name>
<dbReference type="Proteomes" id="UP001259832">
    <property type="component" value="Unassembled WGS sequence"/>
</dbReference>